<proteinExistence type="predicted"/>
<dbReference type="Proteomes" id="UP000570851">
    <property type="component" value="Unassembled WGS sequence"/>
</dbReference>
<protein>
    <submittedName>
        <fullName evidence="2">Uncharacterized protein</fullName>
    </submittedName>
</protein>
<organism evidence="2 3">
    <name type="scientific">Trichormus variabilis N2B</name>
    <dbReference type="NCBI Taxonomy" id="2681315"/>
    <lineage>
        <taxon>Bacteria</taxon>
        <taxon>Bacillati</taxon>
        <taxon>Cyanobacteriota</taxon>
        <taxon>Cyanophyceae</taxon>
        <taxon>Nostocales</taxon>
        <taxon>Nostocaceae</taxon>
        <taxon>Trichormus</taxon>
    </lineage>
</organism>
<keyword evidence="1" id="KW-0812">Transmembrane</keyword>
<evidence type="ECO:0000313" key="2">
    <source>
        <dbReference type="EMBL" id="MBC1301098.1"/>
    </source>
</evidence>
<evidence type="ECO:0000256" key="1">
    <source>
        <dbReference type="SAM" id="Phobius"/>
    </source>
</evidence>
<name>A0ABR6S4B7_ANAVA</name>
<dbReference type="RefSeq" id="WP_011318610.1">
    <property type="nucleotide sequence ID" value="NZ_JACKZP010000009.1"/>
</dbReference>
<keyword evidence="3" id="KW-1185">Reference proteome</keyword>
<gene>
    <name evidence="2" type="ORF">GNE12_04125</name>
</gene>
<evidence type="ECO:0000313" key="3">
    <source>
        <dbReference type="Proteomes" id="UP000570851"/>
    </source>
</evidence>
<keyword evidence="1" id="KW-0472">Membrane</keyword>
<feature type="transmembrane region" description="Helical" evidence="1">
    <location>
        <begin position="48"/>
        <end position="65"/>
    </location>
</feature>
<keyword evidence="1" id="KW-1133">Transmembrane helix</keyword>
<accession>A0ABR6S4B7</accession>
<dbReference type="GeneID" id="58724479"/>
<reference evidence="2 3" key="1">
    <citation type="submission" date="2019-11" db="EMBL/GenBank/DDBJ databases">
        <title>Comparison of genomes from free-living endosymbiotic cyanobacteria isolated from Azolla.</title>
        <authorList>
            <person name="Thiel T."/>
            <person name="Pratte B."/>
        </authorList>
    </citation>
    <scope>NUCLEOTIDE SEQUENCE [LARGE SCALE GENOMIC DNA]</scope>
    <source>
        <strain evidence="2 3">N2B</strain>
    </source>
</reference>
<sequence>MNYFNDLIFETVGYFSVNFPILAQNVTDPNVVGQIQKTWNHFVQTGQVWALLIGLVIGYIFRNLTKYG</sequence>
<comment type="caution">
    <text evidence="2">The sequence shown here is derived from an EMBL/GenBank/DDBJ whole genome shotgun (WGS) entry which is preliminary data.</text>
</comment>
<dbReference type="EMBL" id="JACKZP010000009">
    <property type="protein sequence ID" value="MBC1301098.1"/>
    <property type="molecule type" value="Genomic_DNA"/>
</dbReference>